<dbReference type="PATRIC" id="fig|1396.539.peg.5347"/>
<protein>
    <submittedName>
        <fullName evidence="1">Major facilitator family transporter</fullName>
    </submittedName>
</protein>
<organism evidence="1 2">
    <name type="scientific">Bacillus cereus</name>
    <dbReference type="NCBI Taxonomy" id="1396"/>
    <lineage>
        <taxon>Bacteria</taxon>
        <taxon>Bacillati</taxon>
        <taxon>Bacillota</taxon>
        <taxon>Bacilli</taxon>
        <taxon>Bacillales</taxon>
        <taxon>Bacillaceae</taxon>
        <taxon>Bacillus</taxon>
        <taxon>Bacillus cereus group</taxon>
    </lineage>
</organism>
<proteinExistence type="predicted"/>
<reference evidence="1 2" key="1">
    <citation type="submission" date="2015-09" db="EMBL/GenBank/DDBJ databases">
        <title>Bacillus cereus food isolates.</title>
        <authorList>
            <person name="Boekhorst J."/>
        </authorList>
    </citation>
    <scope>NUCLEOTIDE SEQUENCE [LARGE SCALE GENOMIC DNA]</scope>
    <source>
        <strain evidence="1 2">B4082</strain>
    </source>
</reference>
<name>A0A164DLM5_BACCE</name>
<comment type="caution">
    <text evidence="1">The sequence shown here is derived from an EMBL/GenBank/DDBJ whole genome shotgun (WGS) entry which is preliminary data.</text>
</comment>
<evidence type="ECO:0000313" key="2">
    <source>
        <dbReference type="Proteomes" id="UP000076501"/>
    </source>
</evidence>
<evidence type="ECO:0000313" key="1">
    <source>
        <dbReference type="EMBL" id="KZD30526.1"/>
    </source>
</evidence>
<dbReference type="AlphaFoldDB" id="A0A164DLM5"/>
<accession>A0A164DLM5</accession>
<dbReference type="Proteomes" id="UP000076501">
    <property type="component" value="Unassembled WGS sequence"/>
</dbReference>
<gene>
    <name evidence="1" type="ORF">B4082_3818</name>
</gene>
<sequence length="47" mass="5435">MYTPLSSSYCKPFQIYVAKKYISPSLPLSFESAFVKEKTISIIHNNY</sequence>
<dbReference type="EMBL" id="LJKA01000061">
    <property type="protein sequence ID" value="KZD30526.1"/>
    <property type="molecule type" value="Genomic_DNA"/>
</dbReference>